<feature type="signal peptide" evidence="2">
    <location>
        <begin position="1"/>
        <end position="26"/>
    </location>
</feature>
<dbReference type="Proteomes" id="UP000256977">
    <property type="component" value="Unassembled WGS sequence"/>
</dbReference>
<gene>
    <name evidence="3" type="ORF">DFP98_105132</name>
</gene>
<protein>
    <submittedName>
        <fullName evidence="3">Multiple sugar transport system substrate-binding protein</fullName>
    </submittedName>
</protein>
<feature type="compositionally biased region" description="Low complexity" evidence="1">
    <location>
        <begin position="28"/>
        <end position="46"/>
    </location>
</feature>
<keyword evidence="3" id="KW-0762">Sugar transport</keyword>
<evidence type="ECO:0000313" key="4">
    <source>
        <dbReference type="Proteomes" id="UP000256977"/>
    </source>
</evidence>
<dbReference type="PANTHER" id="PTHR43649:SF12">
    <property type="entry name" value="DIACETYLCHITOBIOSE BINDING PROTEIN DASA"/>
    <property type="match status" value="1"/>
</dbReference>
<sequence>MKKTTSFVLATITAFAVLLSACSSSGSDKASTGTGAASSSPASSSDSKSEGKDEITLYTIQSTKPGFQEWLKEAEEKSGVKINWVAAPTDSDTRQQKVSTILSSGDSSVDILEVNDEMATSFKNANWLEPLQDTVLTADVYSQLPKGYMEDMLTSSKGDVIGVPSYSGYLGLWVDQKKLDEVGMTSIENEEDFVKFLKATTKDGQYGYGGSWEKTYVFNEIATFVNLFGGDYFDWSNEGSRKAVQFMYDMANTWKVTPVDQIADKYEQMNQKFIDGKYGMVFMWGTGTDYEQAGRYGKDQIHMINMPQFAKRSIFTDSWSFVLNSSSKNKEAATKFLKYAASVDGELSGWKYFGKYPARADAAANEAVSGDIKEVYTQIQQTSEVRGRPMLPQTMEFISEMGTLFQNYIQDKITLDEFCAKAQEAVERYK</sequence>
<feature type="region of interest" description="Disordered" evidence="1">
    <location>
        <begin position="28"/>
        <end position="51"/>
    </location>
</feature>
<proteinExistence type="predicted"/>
<dbReference type="Pfam" id="PF01547">
    <property type="entry name" value="SBP_bac_1"/>
    <property type="match status" value="1"/>
</dbReference>
<evidence type="ECO:0000256" key="2">
    <source>
        <dbReference type="SAM" id="SignalP"/>
    </source>
</evidence>
<evidence type="ECO:0000256" key="1">
    <source>
        <dbReference type="SAM" id="MobiDB-lite"/>
    </source>
</evidence>
<dbReference type="InterPro" id="IPR050490">
    <property type="entry name" value="Bact_solute-bd_prot1"/>
</dbReference>
<dbReference type="RefSeq" id="WP_220377070.1">
    <property type="nucleotide sequence ID" value="NZ_QRDZ01000005.1"/>
</dbReference>
<accession>A0A3D9KHZ8</accession>
<name>A0A3D9KHZ8_9BACL</name>
<dbReference type="AlphaFoldDB" id="A0A3D9KHZ8"/>
<dbReference type="PANTHER" id="PTHR43649">
    <property type="entry name" value="ARABINOSE-BINDING PROTEIN-RELATED"/>
    <property type="match status" value="1"/>
</dbReference>
<evidence type="ECO:0000313" key="3">
    <source>
        <dbReference type="EMBL" id="RED85127.1"/>
    </source>
</evidence>
<feature type="chain" id="PRO_5017644062" evidence="2">
    <location>
        <begin position="27"/>
        <end position="430"/>
    </location>
</feature>
<dbReference type="Gene3D" id="3.40.190.10">
    <property type="entry name" value="Periplasmic binding protein-like II"/>
    <property type="match status" value="1"/>
</dbReference>
<keyword evidence="4" id="KW-1185">Reference proteome</keyword>
<keyword evidence="2" id="KW-0732">Signal</keyword>
<comment type="caution">
    <text evidence="3">The sequence shown here is derived from an EMBL/GenBank/DDBJ whole genome shotgun (WGS) entry which is preliminary data.</text>
</comment>
<dbReference type="InterPro" id="IPR006059">
    <property type="entry name" value="SBP"/>
</dbReference>
<reference evidence="3 4" key="1">
    <citation type="submission" date="2018-07" db="EMBL/GenBank/DDBJ databases">
        <title>Genomic Encyclopedia of Type Strains, Phase III (KMG-III): the genomes of soil and plant-associated and newly described type strains.</title>
        <authorList>
            <person name="Whitman W."/>
        </authorList>
    </citation>
    <scope>NUCLEOTIDE SEQUENCE [LARGE SCALE GENOMIC DNA]</scope>
    <source>
        <strain evidence="3 4">CECT 7287</strain>
    </source>
</reference>
<dbReference type="PROSITE" id="PS51257">
    <property type="entry name" value="PROKAR_LIPOPROTEIN"/>
    <property type="match status" value="1"/>
</dbReference>
<organism evidence="3 4">
    <name type="scientific">Cohnella phaseoli</name>
    <dbReference type="NCBI Taxonomy" id="456490"/>
    <lineage>
        <taxon>Bacteria</taxon>
        <taxon>Bacillati</taxon>
        <taxon>Bacillota</taxon>
        <taxon>Bacilli</taxon>
        <taxon>Bacillales</taxon>
        <taxon>Paenibacillaceae</taxon>
        <taxon>Cohnella</taxon>
    </lineage>
</organism>
<dbReference type="SUPFAM" id="SSF53850">
    <property type="entry name" value="Periplasmic binding protein-like II"/>
    <property type="match status" value="1"/>
</dbReference>
<dbReference type="EMBL" id="QRDZ01000005">
    <property type="protein sequence ID" value="RED85127.1"/>
    <property type="molecule type" value="Genomic_DNA"/>
</dbReference>
<keyword evidence="3" id="KW-0813">Transport</keyword>